<dbReference type="GO" id="GO:0003677">
    <property type="term" value="F:DNA binding"/>
    <property type="evidence" value="ECO:0007669"/>
    <property type="project" value="UniProtKB-UniRule"/>
</dbReference>
<dbReference type="AlphaFoldDB" id="A0A1H6DGY3"/>
<reference evidence="6 7" key="1">
    <citation type="submission" date="2016-10" db="EMBL/GenBank/DDBJ databases">
        <authorList>
            <person name="de Groot N.N."/>
        </authorList>
    </citation>
    <scope>NUCLEOTIDE SEQUENCE [LARGE SCALE GENOMIC DNA]</scope>
    <source>
        <strain evidence="6 7">DSM 22012</strain>
    </source>
</reference>
<dbReference type="SUPFAM" id="SSF48498">
    <property type="entry name" value="Tetracyclin repressor-like, C-terminal domain"/>
    <property type="match status" value="1"/>
</dbReference>
<keyword evidence="1" id="KW-0805">Transcription regulation</keyword>
<gene>
    <name evidence="6" type="ORF">SAMN05444390_106142</name>
</gene>
<dbReference type="RefSeq" id="WP_104005382.1">
    <property type="nucleotide sequence ID" value="NZ_FNVQ01000006.1"/>
</dbReference>
<dbReference type="EMBL" id="FNVQ01000006">
    <property type="protein sequence ID" value="SEG84490.1"/>
    <property type="molecule type" value="Genomic_DNA"/>
</dbReference>
<name>A0A1H6DGY3_9GAMM</name>
<evidence type="ECO:0000259" key="5">
    <source>
        <dbReference type="PROSITE" id="PS50977"/>
    </source>
</evidence>
<protein>
    <submittedName>
        <fullName evidence="6">Transcriptional regulator, TetR family</fullName>
    </submittedName>
</protein>
<dbReference type="Proteomes" id="UP000236745">
    <property type="component" value="Unassembled WGS sequence"/>
</dbReference>
<evidence type="ECO:0000313" key="6">
    <source>
        <dbReference type="EMBL" id="SEG84490.1"/>
    </source>
</evidence>
<keyword evidence="3" id="KW-0804">Transcription</keyword>
<dbReference type="Gene3D" id="1.10.357.10">
    <property type="entry name" value="Tetracycline Repressor, domain 2"/>
    <property type="match status" value="1"/>
</dbReference>
<dbReference type="OrthoDB" id="116240at2"/>
<evidence type="ECO:0000313" key="7">
    <source>
        <dbReference type="Proteomes" id="UP000236745"/>
    </source>
</evidence>
<dbReference type="Pfam" id="PF00440">
    <property type="entry name" value="TetR_N"/>
    <property type="match status" value="1"/>
</dbReference>
<feature type="DNA-binding region" description="H-T-H motif" evidence="4">
    <location>
        <begin position="24"/>
        <end position="43"/>
    </location>
</feature>
<keyword evidence="7" id="KW-1185">Reference proteome</keyword>
<evidence type="ECO:0000256" key="2">
    <source>
        <dbReference type="ARBA" id="ARBA00023125"/>
    </source>
</evidence>
<sequence>MPTANRIVTAALALFYRNGFHASGVDLLSAEAGVTKRTLYKYFPSKDDLIESALLLRHEQFIGRVKQHVLAVEAEARPLAYLDFIGDWVAETEFCGCAFINAAAEFAAREQVPHRLADQHKEEIKALLLGLCSAAGAREPAPVADALFLLGEGLIVTSQVQGCSEALVSNAKQAGRLLWDAAL</sequence>
<evidence type="ECO:0000256" key="3">
    <source>
        <dbReference type="ARBA" id="ARBA00023163"/>
    </source>
</evidence>
<dbReference type="InterPro" id="IPR009057">
    <property type="entry name" value="Homeodomain-like_sf"/>
</dbReference>
<dbReference type="PROSITE" id="PS50977">
    <property type="entry name" value="HTH_TETR_2"/>
    <property type="match status" value="1"/>
</dbReference>
<keyword evidence="2 4" id="KW-0238">DNA-binding</keyword>
<dbReference type="PANTHER" id="PTHR47506:SF1">
    <property type="entry name" value="HTH-TYPE TRANSCRIPTIONAL REGULATOR YJDC"/>
    <property type="match status" value="1"/>
</dbReference>
<accession>A0A1H6DGY3</accession>
<dbReference type="InterPro" id="IPR036271">
    <property type="entry name" value="Tet_transcr_reg_TetR-rel_C_sf"/>
</dbReference>
<dbReference type="PANTHER" id="PTHR47506">
    <property type="entry name" value="TRANSCRIPTIONAL REGULATORY PROTEIN"/>
    <property type="match status" value="1"/>
</dbReference>
<dbReference type="SUPFAM" id="SSF46689">
    <property type="entry name" value="Homeodomain-like"/>
    <property type="match status" value="1"/>
</dbReference>
<dbReference type="InterPro" id="IPR001647">
    <property type="entry name" value="HTH_TetR"/>
</dbReference>
<proteinExistence type="predicted"/>
<dbReference type="PRINTS" id="PR00455">
    <property type="entry name" value="HTHTETR"/>
</dbReference>
<evidence type="ECO:0000256" key="4">
    <source>
        <dbReference type="PROSITE-ProRule" id="PRU00335"/>
    </source>
</evidence>
<evidence type="ECO:0000256" key="1">
    <source>
        <dbReference type="ARBA" id="ARBA00023015"/>
    </source>
</evidence>
<organism evidence="6 7">
    <name type="scientific">Marinobacterium lutimaris</name>
    <dbReference type="NCBI Taxonomy" id="568106"/>
    <lineage>
        <taxon>Bacteria</taxon>
        <taxon>Pseudomonadati</taxon>
        <taxon>Pseudomonadota</taxon>
        <taxon>Gammaproteobacteria</taxon>
        <taxon>Oceanospirillales</taxon>
        <taxon>Oceanospirillaceae</taxon>
        <taxon>Marinobacterium</taxon>
    </lineage>
</organism>
<feature type="domain" description="HTH tetR-type" evidence="5">
    <location>
        <begin position="1"/>
        <end position="61"/>
    </location>
</feature>